<dbReference type="PANTHER" id="PTHR40055">
    <property type="entry name" value="TRANSCRIPTIONAL REGULATOR YGIV-RELATED"/>
    <property type="match status" value="1"/>
</dbReference>
<dbReference type="Gene3D" id="3.20.80.10">
    <property type="entry name" value="Regulatory factor, effector binding domain"/>
    <property type="match status" value="1"/>
</dbReference>
<dbReference type="SMART" id="SM00342">
    <property type="entry name" value="HTH_ARAC"/>
    <property type="match status" value="1"/>
</dbReference>
<keyword evidence="2" id="KW-0804">Transcription</keyword>
<protein>
    <recommendedName>
        <fullName evidence="3">HTH araC/xylS-type domain-containing protein</fullName>
    </recommendedName>
</protein>
<dbReference type="PANTHER" id="PTHR40055:SF1">
    <property type="entry name" value="TRANSCRIPTIONAL REGULATOR YGIV-RELATED"/>
    <property type="match status" value="1"/>
</dbReference>
<dbReference type="EMBL" id="MUKV01000010">
    <property type="protein sequence ID" value="OQS40768.1"/>
    <property type="molecule type" value="Genomic_DNA"/>
</dbReference>
<dbReference type="InterPro" id="IPR018060">
    <property type="entry name" value="HTH_AraC"/>
</dbReference>
<accession>A0A1W0D1D5</accession>
<evidence type="ECO:0000313" key="5">
    <source>
        <dbReference type="Proteomes" id="UP000192721"/>
    </source>
</evidence>
<proteinExistence type="predicted"/>
<evidence type="ECO:0000256" key="1">
    <source>
        <dbReference type="ARBA" id="ARBA00023015"/>
    </source>
</evidence>
<comment type="caution">
    <text evidence="4">The sequence shown here is derived from an EMBL/GenBank/DDBJ whole genome shotgun (WGS) entry which is preliminary data.</text>
</comment>
<dbReference type="RefSeq" id="WP_081555423.1">
    <property type="nucleotide sequence ID" value="NZ_MUKV01000010.1"/>
</dbReference>
<dbReference type="SMART" id="SM00871">
    <property type="entry name" value="AraC_E_bind"/>
    <property type="match status" value="1"/>
</dbReference>
<gene>
    <name evidence="4" type="ORF">B0T45_10315</name>
</gene>
<evidence type="ECO:0000313" key="4">
    <source>
        <dbReference type="EMBL" id="OQS40768.1"/>
    </source>
</evidence>
<dbReference type="GO" id="GO:0043565">
    <property type="term" value="F:sequence-specific DNA binding"/>
    <property type="evidence" value="ECO:0007669"/>
    <property type="project" value="InterPro"/>
</dbReference>
<organism evidence="4 5">
    <name type="scientific">Chromobacterium haemolyticum</name>
    <dbReference type="NCBI Taxonomy" id="394935"/>
    <lineage>
        <taxon>Bacteria</taxon>
        <taxon>Pseudomonadati</taxon>
        <taxon>Pseudomonadota</taxon>
        <taxon>Betaproteobacteria</taxon>
        <taxon>Neisseriales</taxon>
        <taxon>Chromobacteriaceae</taxon>
        <taxon>Chromobacterium</taxon>
    </lineage>
</organism>
<evidence type="ECO:0000256" key="2">
    <source>
        <dbReference type="ARBA" id="ARBA00023163"/>
    </source>
</evidence>
<dbReference type="SUPFAM" id="SSF55136">
    <property type="entry name" value="Probable bacterial effector-binding domain"/>
    <property type="match status" value="1"/>
</dbReference>
<feature type="domain" description="HTH araC/xylS-type" evidence="3">
    <location>
        <begin position="19"/>
        <end position="117"/>
    </location>
</feature>
<dbReference type="InterPro" id="IPR011256">
    <property type="entry name" value="Reg_factor_effector_dom_sf"/>
</dbReference>
<dbReference type="Pfam" id="PF06445">
    <property type="entry name" value="GyrI-like"/>
    <property type="match status" value="1"/>
</dbReference>
<reference evidence="4 5" key="1">
    <citation type="submission" date="2017-02" db="EMBL/GenBank/DDBJ databases">
        <title>Chromobacterium haemolyticum H5244.</title>
        <authorList>
            <person name="Gulvik C.A."/>
        </authorList>
    </citation>
    <scope>NUCLEOTIDE SEQUENCE [LARGE SCALE GENOMIC DNA]</scope>
    <source>
        <strain evidence="4 5">H5244</strain>
    </source>
</reference>
<sequence length="287" mass="32241">MRTLYRNGGPDSPYLWRMLRVLDYLWRHLDVPVPLERLAEEACLSPFHFHRVYRGLMAETVGETRQRLLLHRAAGQLDGGSLPLSRVAARAGYGGTAAFVRAFARAYGESPGRYRQRRAFISRQDWETVMHEVTLLKQDKGLKVLMRRHVGSYMEIGQAFGALQATSPGCAVGDAPGRVFGMYLDDAEQTEEAKLRSIACVTVPDSWQERPLPDGFEWGEIPAGEYACVTHLGPYAELSTVWSWLYRHWLPGSGRALGGVPCVEEYLNSPYDNPPTALRTRLMLSLA</sequence>
<dbReference type="AlphaFoldDB" id="A0A1W0D1D5"/>
<dbReference type="PROSITE" id="PS01124">
    <property type="entry name" value="HTH_ARAC_FAMILY_2"/>
    <property type="match status" value="1"/>
</dbReference>
<dbReference type="InterPro" id="IPR029442">
    <property type="entry name" value="GyrI-like"/>
</dbReference>
<dbReference type="InterPro" id="IPR009057">
    <property type="entry name" value="Homeodomain-like_sf"/>
</dbReference>
<keyword evidence="1" id="KW-0805">Transcription regulation</keyword>
<dbReference type="GO" id="GO:0003700">
    <property type="term" value="F:DNA-binding transcription factor activity"/>
    <property type="evidence" value="ECO:0007669"/>
    <property type="project" value="InterPro"/>
</dbReference>
<name>A0A1W0D1D5_9NEIS</name>
<dbReference type="Pfam" id="PF12833">
    <property type="entry name" value="HTH_18"/>
    <property type="match status" value="1"/>
</dbReference>
<dbReference type="InterPro" id="IPR010499">
    <property type="entry name" value="AraC_E-bd"/>
</dbReference>
<dbReference type="Gene3D" id="1.10.10.60">
    <property type="entry name" value="Homeodomain-like"/>
    <property type="match status" value="2"/>
</dbReference>
<evidence type="ECO:0000259" key="3">
    <source>
        <dbReference type="PROSITE" id="PS01124"/>
    </source>
</evidence>
<dbReference type="InterPro" id="IPR050908">
    <property type="entry name" value="SmbC-like"/>
</dbReference>
<dbReference type="SUPFAM" id="SSF46689">
    <property type="entry name" value="Homeodomain-like"/>
    <property type="match status" value="2"/>
</dbReference>
<dbReference type="Proteomes" id="UP000192721">
    <property type="component" value="Unassembled WGS sequence"/>
</dbReference>